<evidence type="ECO:0000256" key="7">
    <source>
        <dbReference type="ARBA" id="ARBA00022490"/>
    </source>
</evidence>
<evidence type="ECO:0000256" key="9">
    <source>
        <dbReference type="ARBA" id="ARBA00023034"/>
    </source>
</evidence>
<comment type="similarity">
    <text evidence="4">Belongs to the Rab3-GAP catalytic subunit family.</text>
</comment>
<reference evidence="12" key="1">
    <citation type="journal article" date="2023" name="G3 (Bethesda)">
        <title>Whole genome assembly and annotation of the endangered Caribbean coral Acropora cervicornis.</title>
        <authorList>
            <person name="Selwyn J.D."/>
            <person name="Vollmer S.V."/>
        </authorList>
    </citation>
    <scope>NUCLEOTIDE SEQUENCE</scope>
    <source>
        <strain evidence="12">K2</strain>
    </source>
</reference>
<dbReference type="InterPro" id="IPR045700">
    <property type="entry name" value="Rab3GAP1"/>
</dbReference>
<evidence type="ECO:0000256" key="8">
    <source>
        <dbReference type="ARBA" id="ARBA00022824"/>
    </source>
</evidence>
<evidence type="ECO:0000256" key="4">
    <source>
        <dbReference type="ARBA" id="ARBA00008856"/>
    </source>
</evidence>
<dbReference type="Pfam" id="PF13890">
    <property type="entry name" value="Rab3-GTPase_cat"/>
    <property type="match status" value="1"/>
</dbReference>
<dbReference type="InterPro" id="IPR002016">
    <property type="entry name" value="Haem_peroxidase"/>
</dbReference>
<dbReference type="GO" id="GO:0005783">
    <property type="term" value="C:endoplasmic reticulum"/>
    <property type="evidence" value="ECO:0007669"/>
    <property type="project" value="UniProtKB-SubCell"/>
</dbReference>
<evidence type="ECO:0000256" key="10">
    <source>
        <dbReference type="SAM" id="MobiDB-lite"/>
    </source>
</evidence>
<comment type="subcellular location">
    <subcellularLocation>
        <location evidence="3">Cytoplasm</location>
    </subcellularLocation>
    <subcellularLocation>
        <location evidence="2">Endoplasmic reticulum</location>
    </subcellularLocation>
    <subcellularLocation>
        <location evidence="1">Golgi apparatus</location>
        <location evidence="1">cis-Golgi network</location>
    </subcellularLocation>
</comment>
<dbReference type="Pfam" id="PF19533">
    <property type="entry name" value="Rab3-GAP_cat_C"/>
    <property type="match status" value="1"/>
</dbReference>
<keyword evidence="9" id="KW-0333">Golgi apparatus</keyword>
<evidence type="ECO:0000256" key="3">
    <source>
        <dbReference type="ARBA" id="ARBA00004496"/>
    </source>
</evidence>
<dbReference type="PANTHER" id="PTHR21422">
    <property type="entry name" value="RAB3 GTPASE-ACTIVATING PROTEIN CATALYTIC SUBUNIT"/>
    <property type="match status" value="1"/>
</dbReference>
<dbReference type="GO" id="GO:0006979">
    <property type="term" value="P:response to oxidative stress"/>
    <property type="evidence" value="ECO:0007669"/>
    <property type="project" value="InterPro"/>
</dbReference>
<sequence length="810" mass="91476">MSDKVFSKVRKTIDTIRRTSKSSKNVFEFFTILLRDSACSECENNMADGDEVDEVFEITDFTTSSEWERFAARLEQLLIEWKLDGTNKKKSTSKGKELFNNFEKIKLNPIPHKKVEVDGSALAWLSCGWKDLEDCLPHAMMEMFDMEFDFPPRAHCLSRWYGLKEFVVISPAEDAEAVITESKCQLLLSSIGIAATNSKCAVPIFAHILQQWRRIYHGLCIGGGFRTTFHMSQLRHIPSQYGHLAGLLDIFKDKLVRKVIELTMMIIQTITIGHSHCVSASNEHYQGNFHWDLDPCHAPQWSLRAKMSENPQCLLDNLADITHALQRLTEAPPVASLSSAVSRATSRISAIGDGSLDEYPIPGKLLSEILQHLFPDADQDLEDLEAVQQELLFAKMESENDAKEENIQQVFILKSAPEDSLTFFLAVGICIVYHSYGGLKAVAHLWQEFVLEMRFRWENDIFIPRLKLQAPNLGSCLLHQKLQEPAPMTEDMLEEQAEILTQLGTSVEGARAANPGCLLEDFVRWYSPFDWILGPETQEEIEELERLKNNAEKASEEPSTPVAATVSEASFGEGWDTEEIEIADEDLVSKDAKSLMNEAKAGNLDQLQAPAKWREEGHLSLRMRIPGARDIPAVAFLLDKVLDKASKLSWEMPQDLTQCEEFVKQLQLCELVVARANSLRYKFQDALLKGTETDKDVERFLSALMEKPEVTVIGAGRGPAGRVLHSLFVKQESARMQFGGDESPFPNQQQRHSATLPQDFPSPTGREYILRTTIPKPRPSSRPCPQRMYCVLTNDEFRLAGAFTDDVIFQ</sequence>
<dbReference type="PROSITE" id="PS50873">
    <property type="entry name" value="PEROXIDASE_4"/>
    <property type="match status" value="1"/>
</dbReference>
<comment type="caution">
    <text evidence="12">The sequence shown here is derived from an EMBL/GenBank/DDBJ whole genome shotgun (WGS) entry which is preliminary data.</text>
</comment>
<dbReference type="GO" id="GO:0020037">
    <property type="term" value="F:heme binding"/>
    <property type="evidence" value="ECO:0007669"/>
    <property type="project" value="InterPro"/>
</dbReference>
<feature type="region of interest" description="Disordered" evidence="10">
    <location>
        <begin position="741"/>
        <end position="762"/>
    </location>
</feature>
<dbReference type="GO" id="GO:0005096">
    <property type="term" value="F:GTPase activator activity"/>
    <property type="evidence" value="ECO:0007669"/>
    <property type="project" value="UniProtKB-KW"/>
</dbReference>
<evidence type="ECO:0000259" key="11">
    <source>
        <dbReference type="PROSITE" id="PS50873"/>
    </source>
</evidence>
<evidence type="ECO:0000256" key="1">
    <source>
        <dbReference type="ARBA" id="ARBA00004222"/>
    </source>
</evidence>
<evidence type="ECO:0000313" key="12">
    <source>
        <dbReference type="EMBL" id="KAK2560352.1"/>
    </source>
</evidence>
<dbReference type="PANTHER" id="PTHR21422:SF9">
    <property type="entry name" value="RAB3 GTPASE-ACTIVATING PROTEIN CATALYTIC SUBUNIT"/>
    <property type="match status" value="1"/>
</dbReference>
<evidence type="ECO:0000256" key="5">
    <source>
        <dbReference type="ARBA" id="ARBA00015817"/>
    </source>
</evidence>
<evidence type="ECO:0000256" key="6">
    <source>
        <dbReference type="ARBA" id="ARBA00022468"/>
    </source>
</evidence>
<accession>A0AAD9QFE8</accession>
<protein>
    <recommendedName>
        <fullName evidence="5">Rab3 GTPase-activating protein catalytic subunit</fullName>
    </recommendedName>
</protein>
<feature type="domain" description="Plant heme peroxidase family profile" evidence="11">
    <location>
        <begin position="132"/>
        <end position="316"/>
    </location>
</feature>
<name>A0AAD9QFE8_ACRCE</name>
<keyword evidence="13" id="KW-1185">Reference proteome</keyword>
<organism evidence="12 13">
    <name type="scientific">Acropora cervicornis</name>
    <name type="common">Staghorn coral</name>
    <dbReference type="NCBI Taxonomy" id="6130"/>
    <lineage>
        <taxon>Eukaryota</taxon>
        <taxon>Metazoa</taxon>
        <taxon>Cnidaria</taxon>
        <taxon>Anthozoa</taxon>
        <taxon>Hexacorallia</taxon>
        <taxon>Scleractinia</taxon>
        <taxon>Astrocoeniina</taxon>
        <taxon>Acroporidae</taxon>
        <taxon>Acropora</taxon>
    </lineage>
</organism>
<dbReference type="InterPro" id="IPR026147">
    <property type="entry name" value="Rab3GAP1_conserved"/>
</dbReference>
<dbReference type="EMBL" id="JARQWQ010000036">
    <property type="protein sequence ID" value="KAK2560352.1"/>
    <property type="molecule type" value="Genomic_DNA"/>
</dbReference>
<reference evidence="12" key="2">
    <citation type="journal article" date="2023" name="Science">
        <title>Genomic signatures of disease resistance in endangered staghorn corals.</title>
        <authorList>
            <person name="Vollmer S.V."/>
            <person name="Selwyn J.D."/>
            <person name="Despard B.A."/>
            <person name="Roesel C.L."/>
        </authorList>
    </citation>
    <scope>NUCLEOTIDE SEQUENCE</scope>
    <source>
        <strain evidence="12">K2</strain>
    </source>
</reference>
<dbReference type="GO" id="GO:0004601">
    <property type="term" value="F:peroxidase activity"/>
    <property type="evidence" value="ECO:0007669"/>
    <property type="project" value="InterPro"/>
</dbReference>
<dbReference type="AlphaFoldDB" id="A0AAD9QFE8"/>
<dbReference type="Proteomes" id="UP001249851">
    <property type="component" value="Unassembled WGS sequence"/>
</dbReference>
<keyword evidence="8" id="KW-0256">Endoplasmic reticulum</keyword>
<keyword evidence="7" id="KW-0963">Cytoplasm</keyword>
<dbReference type="GO" id="GO:0005794">
    <property type="term" value="C:Golgi apparatus"/>
    <property type="evidence" value="ECO:0007669"/>
    <property type="project" value="UniProtKB-SubCell"/>
</dbReference>
<keyword evidence="6" id="KW-0343">GTPase activation</keyword>
<evidence type="ECO:0000256" key="2">
    <source>
        <dbReference type="ARBA" id="ARBA00004240"/>
    </source>
</evidence>
<feature type="compositionally biased region" description="Polar residues" evidence="10">
    <location>
        <begin position="745"/>
        <end position="756"/>
    </location>
</feature>
<gene>
    <name evidence="12" type="ORF">P5673_016687</name>
</gene>
<proteinExistence type="inferred from homology"/>
<dbReference type="InterPro" id="IPR045698">
    <property type="entry name" value="Rab3GAP1_C"/>
</dbReference>
<evidence type="ECO:0000313" key="13">
    <source>
        <dbReference type="Proteomes" id="UP001249851"/>
    </source>
</evidence>